<dbReference type="GO" id="GO:0080090">
    <property type="term" value="P:regulation of primary metabolic process"/>
    <property type="evidence" value="ECO:0007669"/>
    <property type="project" value="UniProtKB-ARBA"/>
</dbReference>
<dbReference type="InterPro" id="IPR036638">
    <property type="entry name" value="HLH_DNA-bd_sf"/>
</dbReference>
<dbReference type="Pfam" id="PF22754">
    <property type="entry name" value="bHLH-TF_ACT-like_plant"/>
    <property type="match status" value="1"/>
</dbReference>
<feature type="region of interest" description="Disordered" evidence="7">
    <location>
        <begin position="529"/>
        <end position="555"/>
    </location>
</feature>
<dbReference type="Proteomes" id="UP000237105">
    <property type="component" value="Unassembled WGS sequence"/>
</dbReference>
<dbReference type="InterPro" id="IPR025610">
    <property type="entry name" value="MYC/MYB_N"/>
</dbReference>
<proteinExistence type="predicted"/>
<comment type="caution">
    <text evidence="10">The sequence shown here is derived from an EMBL/GenBank/DDBJ whole genome shotgun (WGS) entry which is preliminary data.</text>
</comment>
<dbReference type="STRING" id="3476.A0A2P5B2K7"/>
<dbReference type="AlphaFoldDB" id="A0A2P5B2K7"/>
<evidence type="ECO:0000256" key="6">
    <source>
        <dbReference type="SAM" id="Coils"/>
    </source>
</evidence>
<dbReference type="GO" id="GO:0046983">
    <property type="term" value="F:protein dimerization activity"/>
    <property type="evidence" value="ECO:0007669"/>
    <property type="project" value="InterPro"/>
</dbReference>
<feature type="compositionally biased region" description="Basic and acidic residues" evidence="7">
    <location>
        <begin position="253"/>
        <end position="272"/>
    </location>
</feature>
<evidence type="ECO:0000256" key="5">
    <source>
        <dbReference type="ARBA" id="ARBA00023242"/>
    </source>
</evidence>
<accession>A0A2P5B2K7</accession>
<evidence type="ECO:0000256" key="1">
    <source>
        <dbReference type="ARBA" id="ARBA00004123"/>
    </source>
</evidence>
<keyword evidence="4" id="KW-0804">Transcription</keyword>
<evidence type="ECO:0000313" key="11">
    <source>
        <dbReference type="Proteomes" id="UP000237105"/>
    </source>
</evidence>
<evidence type="ECO:0000313" key="10">
    <source>
        <dbReference type="EMBL" id="PON43034.1"/>
    </source>
</evidence>
<feature type="region of interest" description="Disordered" evidence="7">
    <location>
        <begin position="247"/>
        <end position="278"/>
    </location>
</feature>
<keyword evidence="11" id="KW-1185">Reference proteome</keyword>
<keyword evidence="2" id="KW-0805">Transcription regulation</keyword>
<sequence length="649" mass="73876">MASKSQDHEETLDKLRKQLAVAVRSIQWSYAIFWSLSTREKGVLDWGEGYYNGDIKTRNTVHANELKAEKIGLQRSEQLRELYISLLEGENDQQAKTTSSGAALSPDDLTDAEWYYLVCMSFVFKPGQSLPGRALADGQTIWLCDAQLADCKVFSRSLLAKSASIQTVVCFPHLEGVIEIGVTEPVSEDLNLLQHVKASLLDFSKPDCSENLSRLPQRSDDDHDSDKDQMCAEVSNEIVGSFDFEKQFSPSEDSSRLDQRGTNELSGNHEEFNFSPDECSNRCEHDHLTKGSFMPKGLNDGASQVQTWGVNDDDFINGVQEYMNSSDYILQAFINQERSIPSPKHANPNHIHLKEFQKFNHTKLSSLDDLGADEDFHYKRTLSAILGGSSQLVEHPCFRNCDRKSSFTAWKKGHAHDYRPRVQQKMLKNILFTVPFMYDGSSLELPNKELVENWLENSRKVCTKHVEFEKSRENDNFLVLRSMVHSITKTDQEAILNDTICYLKELKARVEELEARTRKNYSEMVEQTLDNDGNKNDNERNTWLNKRKTSEVNETEPDQNMVFDKDNGQPMNLKVSVKEQEVLIDMRCPYKEFILLDIIDGINHLHLDAHSVQSSTLDGVFTLTLKSKFRGAAIATVGMIKEALWKASK</sequence>
<name>A0A2P5B2K7_PARAD</name>
<feature type="domain" description="Plant bHLH transcription factor ACT-like" evidence="9">
    <location>
        <begin position="572"/>
        <end position="647"/>
    </location>
</feature>
<dbReference type="PANTHER" id="PTHR46266">
    <property type="entry name" value="TRANSCRIPTION FACTOR TT8"/>
    <property type="match status" value="1"/>
</dbReference>
<dbReference type="EMBL" id="JXTB01000378">
    <property type="protein sequence ID" value="PON43034.1"/>
    <property type="molecule type" value="Genomic_DNA"/>
</dbReference>
<keyword evidence="3" id="KW-0010">Activator</keyword>
<evidence type="ECO:0000256" key="2">
    <source>
        <dbReference type="ARBA" id="ARBA00023015"/>
    </source>
</evidence>
<keyword evidence="5" id="KW-0539">Nucleus</keyword>
<feature type="coiled-coil region" evidence="6">
    <location>
        <begin position="496"/>
        <end position="523"/>
    </location>
</feature>
<evidence type="ECO:0000259" key="9">
    <source>
        <dbReference type="Pfam" id="PF22754"/>
    </source>
</evidence>
<evidence type="ECO:0000256" key="7">
    <source>
        <dbReference type="SAM" id="MobiDB-lite"/>
    </source>
</evidence>
<evidence type="ECO:0000259" key="8">
    <source>
        <dbReference type="Pfam" id="PF14215"/>
    </source>
</evidence>
<reference evidence="11" key="1">
    <citation type="submission" date="2016-06" db="EMBL/GenBank/DDBJ databases">
        <title>Parallel loss of symbiosis genes in relatives of nitrogen-fixing non-legume Parasponia.</title>
        <authorList>
            <person name="Van Velzen R."/>
            <person name="Holmer R."/>
            <person name="Bu F."/>
            <person name="Rutten L."/>
            <person name="Van Zeijl A."/>
            <person name="Liu W."/>
            <person name="Santuari L."/>
            <person name="Cao Q."/>
            <person name="Sharma T."/>
            <person name="Shen D."/>
            <person name="Roswanjaya Y."/>
            <person name="Wardhani T."/>
            <person name="Kalhor M.S."/>
            <person name="Jansen J."/>
            <person name="Van den Hoogen J."/>
            <person name="Gungor B."/>
            <person name="Hartog M."/>
            <person name="Hontelez J."/>
            <person name="Verver J."/>
            <person name="Yang W.-C."/>
            <person name="Schijlen E."/>
            <person name="Repin R."/>
            <person name="Schilthuizen M."/>
            <person name="Schranz E."/>
            <person name="Heidstra R."/>
            <person name="Miyata K."/>
            <person name="Fedorova E."/>
            <person name="Kohlen W."/>
            <person name="Bisseling T."/>
            <person name="Smit S."/>
            <person name="Geurts R."/>
        </authorList>
    </citation>
    <scope>NUCLEOTIDE SEQUENCE [LARGE SCALE GENOMIC DNA]</scope>
    <source>
        <strain evidence="11">cv. WU1-14</strain>
    </source>
</reference>
<dbReference type="OrthoDB" id="690068at2759"/>
<dbReference type="InterPro" id="IPR054502">
    <property type="entry name" value="bHLH-TF_ACT-like_plant"/>
</dbReference>
<feature type="domain" description="Transcription factor MYC/MYB N-terminal" evidence="8">
    <location>
        <begin position="15"/>
        <end position="198"/>
    </location>
</feature>
<protein>
    <submittedName>
        <fullName evidence="10">Basic helix-loop-helix transcription factor</fullName>
    </submittedName>
</protein>
<comment type="subcellular location">
    <subcellularLocation>
        <location evidence="1">Nucleus</location>
    </subcellularLocation>
</comment>
<gene>
    <name evidence="10" type="primary">PanBHLH101</name>
    <name evidence="10" type="ORF">PanWU01x14_276900</name>
</gene>
<organism evidence="10 11">
    <name type="scientific">Parasponia andersonii</name>
    <name type="common">Sponia andersonii</name>
    <dbReference type="NCBI Taxonomy" id="3476"/>
    <lineage>
        <taxon>Eukaryota</taxon>
        <taxon>Viridiplantae</taxon>
        <taxon>Streptophyta</taxon>
        <taxon>Embryophyta</taxon>
        <taxon>Tracheophyta</taxon>
        <taxon>Spermatophyta</taxon>
        <taxon>Magnoliopsida</taxon>
        <taxon>eudicotyledons</taxon>
        <taxon>Gunneridae</taxon>
        <taxon>Pentapetalae</taxon>
        <taxon>rosids</taxon>
        <taxon>fabids</taxon>
        <taxon>Rosales</taxon>
        <taxon>Cannabaceae</taxon>
        <taxon>Parasponia</taxon>
    </lineage>
</organism>
<evidence type="ECO:0000256" key="4">
    <source>
        <dbReference type="ARBA" id="ARBA00023163"/>
    </source>
</evidence>
<keyword evidence="6" id="KW-0175">Coiled coil</keyword>
<dbReference type="PANTHER" id="PTHR46266:SF1">
    <property type="entry name" value="TRANSCRIPTION FACTOR MYC1"/>
    <property type="match status" value="1"/>
</dbReference>
<dbReference type="SUPFAM" id="SSF47459">
    <property type="entry name" value="HLH, helix-loop-helix DNA-binding domain"/>
    <property type="match status" value="1"/>
</dbReference>
<dbReference type="Pfam" id="PF14215">
    <property type="entry name" value="bHLH-MYC_N"/>
    <property type="match status" value="1"/>
</dbReference>
<evidence type="ECO:0000256" key="3">
    <source>
        <dbReference type="ARBA" id="ARBA00023159"/>
    </source>
</evidence>
<dbReference type="GO" id="GO:0005634">
    <property type="term" value="C:nucleus"/>
    <property type="evidence" value="ECO:0007669"/>
    <property type="project" value="UniProtKB-SubCell"/>
</dbReference>